<accession>A0A508A416</accession>
<dbReference type="RefSeq" id="WP_141424439.1">
    <property type="nucleotide sequence ID" value="NZ_JASPFB010000008.1"/>
</dbReference>
<dbReference type="Proteomes" id="UP000319010">
    <property type="component" value="Unassembled WGS sequence"/>
</dbReference>
<feature type="region of interest" description="Disordered" evidence="1">
    <location>
        <begin position="1"/>
        <end position="21"/>
    </location>
</feature>
<gene>
    <name evidence="2" type="ORF">FK256_08365</name>
</gene>
<organism evidence="2 3">
    <name type="scientific">Actinomyces johnsonii</name>
    <dbReference type="NCBI Taxonomy" id="544581"/>
    <lineage>
        <taxon>Bacteria</taxon>
        <taxon>Bacillati</taxon>
        <taxon>Actinomycetota</taxon>
        <taxon>Actinomycetes</taxon>
        <taxon>Actinomycetales</taxon>
        <taxon>Actinomycetaceae</taxon>
        <taxon>Actinomyces</taxon>
    </lineage>
</organism>
<evidence type="ECO:0000313" key="3">
    <source>
        <dbReference type="Proteomes" id="UP000319010"/>
    </source>
</evidence>
<protein>
    <submittedName>
        <fullName evidence="2">DUF488 family protein</fullName>
    </submittedName>
</protein>
<dbReference type="PANTHER" id="PTHR36849:SF1">
    <property type="entry name" value="CYTOPLASMIC PROTEIN"/>
    <property type="match status" value="1"/>
</dbReference>
<dbReference type="EMBL" id="VICB01000013">
    <property type="protein sequence ID" value="TQD42648.1"/>
    <property type="molecule type" value="Genomic_DNA"/>
</dbReference>
<dbReference type="AlphaFoldDB" id="A0A508A416"/>
<proteinExistence type="predicted"/>
<comment type="caution">
    <text evidence="2">The sequence shown here is derived from an EMBL/GenBank/DDBJ whole genome shotgun (WGS) entry which is preliminary data.</text>
</comment>
<evidence type="ECO:0000313" key="2">
    <source>
        <dbReference type="EMBL" id="TQD42648.1"/>
    </source>
</evidence>
<dbReference type="Pfam" id="PF22752">
    <property type="entry name" value="DUF488-N3i"/>
    <property type="match status" value="1"/>
</dbReference>
<name>A0A508A416_9ACTO</name>
<sequence length="131" mass="14858">MSDQLPSPDNVILKGIREDPDADDGTRVLVDRLWPRGVSKERADLDEWAKDATPTTELRRAFHHGDLPWPQFVDAYRAELTERPEAVAAVEHLRSEALKGRVTLLFAGHDHVHSHARVLREAILGIEEDLR</sequence>
<reference evidence="2 3" key="1">
    <citation type="submission" date="2019-06" db="EMBL/GenBank/DDBJ databases">
        <title>Draft genome sequence of Actinomyces johnsonii CCUG 34287T.</title>
        <authorList>
            <person name="Salva-Serra F."/>
            <person name="Cardew S."/>
            <person name="Moore E."/>
        </authorList>
    </citation>
    <scope>NUCLEOTIDE SEQUENCE [LARGE SCALE GENOMIC DNA]</scope>
    <source>
        <strain evidence="2 3">CCUG 34287</strain>
    </source>
</reference>
<dbReference type="InterPro" id="IPR052552">
    <property type="entry name" value="YeaO-like"/>
</dbReference>
<evidence type="ECO:0000256" key="1">
    <source>
        <dbReference type="SAM" id="MobiDB-lite"/>
    </source>
</evidence>
<dbReference type="PANTHER" id="PTHR36849">
    <property type="entry name" value="CYTOPLASMIC PROTEIN-RELATED"/>
    <property type="match status" value="1"/>
</dbReference>